<dbReference type="InterPro" id="IPR001387">
    <property type="entry name" value="Cro/C1-type_HTH"/>
</dbReference>
<proteinExistence type="predicted"/>
<evidence type="ECO:0000313" key="4">
    <source>
        <dbReference type="Proteomes" id="UP000269849"/>
    </source>
</evidence>
<dbReference type="PROSITE" id="PS50943">
    <property type="entry name" value="HTH_CROC1"/>
    <property type="match status" value="1"/>
</dbReference>
<feature type="compositionally biased region" description="Polar residues" evidence="1">
    <location>
        <begin position="10"/>
        <end position="20"/>
    </location>
</feature>
<name>A0A3G8FHC4_9CAUD</name>
<dbReference type="Proteomes" id="UP000269849">
    <property type="component" value="Segment"/>
</dbReference>
<accession>A0A3G8FHC4</accession>
<organism evidence="3 4">
    <name type="scientific">Mycobacterium phage Beelzebub</name>
    <dbReference type="NCBI Taxonomy" id="2488783"/>
    <lineage>
        <taxon>Viruses</taxon>
        <taxon>Duplodnaviria</taxon>
        <taxon>Heunggongvirae</taxon>
        <taxon>Uroviricota</taxon>
        <taxon>Caudoviricetes</taxon>
        <taxon>Marvinvirus</taxon>
        <taxon>Marvinvirus marvin</taxon>
    </lineage>
</organism>
<dbReference type="GO" id="GO:0003677">
    <property type="term" value="F:DNA binding"/>
    <property type="evidence" value="ECO:0007669"/>
    <property type="project" value="InterPro"/>
</dbReference>
<dbReference type="SUPFAM" id="SSF47413">
    <property type="entry name" value="lambda repressor-like DNA-binding domains"/>
    <property type="match status" value="1"/>
</dbReference>
<protein>
    <submittedName>
        <fullName evidence="3">Helix-turn-helix DNA binding protein</fullName>
    </submittedName>
</protein>
<dbReference type="Pfam" id="PF01381">
    <property type="entry name" value="HTH_3"/>
    <property type="match status" value="1"/>
</dbReference>
<evidence type="ECO:0000259" key="2">
    <source>
        <dbReference type="PROSITE" id="PS50943"/>
    </source>
</evidence>
<dbReference type="SMART" id="SM00530">
    <property type="entry name" value="HTH_XRE"/>
    <property type="match status" value="1"/>
</dbReference>
<dbReference type="Gene3D" id="1.10.260.40">
    <property type="entry name" value="lambda repressor-like DNA-binding domains"/>
    <property type="match status" value="1"/>
</dbReference>
<dbReference type="InterPro" id="IPR010982">
    <property type="entry name" value="Lambda_DNA-bd_dom_sf"/>
</dbReference>
<feature type="region of interest" description="Disordered" evidence="1">
    <location>
        <begin position="1"/>
        <end position="26"/>
    </location>
</feature>
<gene>
    <name evidence="3" type="primary">27</name>
    <name evidence="3" type="ORF">SEA_BEELZEBUB_27</name>
</gene>
<feature type="domain" description="HTH cro/C1-type" evidence="2">
    <location>
        <begin position="29"/>
        <end position="83"/>
    </location>
</feature>
<reference evidence="3 4" key="1">
    <citation type="submission" date="2018-10" db="EMBL/GenBank/DDBJ databases">
        <authorList>
            <person name="Sevcik K."/>
            <person name="Aulner M.R."/>
            <person name="Preston P.A."/>
            <person name="Tolsma S."/>
            <person name="Garlena R.A."/>
            <person name="Russell D.A."/>
            <person name="Pope W.H."/>
            <person name="Jacobs-Sera D."/>
            <person name="Hatfull G.F."/>
        </authorList>
    </citation>
    <scope>NUCLEOTIDE SEQUENCE [LARGE SCALE GENOMIC DNA]</scope>
</reference>
<sequence length="87" mass="9825">MAYRSGTLEDMSQTTKSSPEQMLATGQRLRQAMDRQGLNVFQLSQASHISTATIYHFLNGQREMHLDDIQLLSSALQVKPSWLAWGD</sequence>
<dbReference type="EMBL" id="MK061407">
    <property type="protein sequence ID" value="AZF93292.1"/>
    <property type="molecule type" value="Genomic_DNA"/>
</dbReference>
<evidence type="ECO:0000256" key="1">
    <source>
        <dbReference type="SAM" id="MobiDB-lite"/>
    </source>
</evidence>
<evidence type="ECO:0000313" key="3">
    <source>
        <dbReference type="EMBL" id="AZF93292.1"/>
    </source>
</evidence>